<dbReference type="AlphaFoldDB" id="A0A7C0WSP2"/>
<comment type="caution">
    <text evidence="6">The sequence shown here is derived from an EMBL/GenBank/DDBJ whole genome shotgun (WGS) entry which is preliminary data.</text>
</comment>
<protein>
    <submittedName>
        <fullName evidence="6">Ribosomal-protein-alanine N-acetyltransferase</fullName>
    </submittedName>
</protein>
<dbReference type="Pfam" id="PF00583">
    <property type="entry name" value="Acetyltransf_1"/>
    <property type="match status" value="1"/>
</dbReference>
<dbReference type="NCBIfam" id="TIGR01575">
    <property type="entry name" value="rimI"/>
    <property type="match status" value="1"/>
</dbReference>
<dbReference type="EMBL" id="DQZW01000280">
    <property type="protein sequence ID" value="HDL90429.1"/>
    <property type="molecule type" value="Genomic_DNA"/>
</dbReference>
<accession>A0A7C0WSP2</accession>
<dbReference type="PROSITE" id="PS51186">
    <property type="entry name" value="GNAT"/>
    <property type="match status" value="1"/>
</dbReference>
<dbReference type="InterPro" id="IPR006464">
    <property type="entry name" value="AcTrfase_RimI/Ard1"/>
</dbReference>
<feature type="domain" description="N-acetyltransferase" evidence="5">
    <location>
        <begin position="21"/>
        <end position="172"/>
    </location>
</feature>
<evidence type="ECO:0000256" key="3">
    <source>
        <dbReference type="ARBA" id="ARBA00022679"/>
    </source>
</evidence>
<sequence length="172" mass="19875">MPDDRLREQMSWLIQNRDEALRIVPMESRHIPAVMVIEKQVQFEPWTEKIFRKEIEKNFSLCFVIERGRNSSEKSIVIGYLCAEKILDEVHLNNIAVARNFQRCGYGKALLGFLLSAAIREEASVIHLEVREDNIAAIKLYESFGFKITGKRPDYYNSAHGKCSAILMSLRL</sequence>
<dbReference type="Proteomes" id="UP000886355">
    <property type="component" value="Unassembled WGS sequence"/>
</dbReference>
<dbReference type="PANTHER" id="PTHR43420">
    <property type="entry name" value="ACETYLTRANSFERASE"/>
    <property type="match status" value="1"/>
</dbReference>
<dbReference type="Gene3D" id="3.40.630.30">
    <property type="match status" value="1"/>
</dbReference>
<dbReference type="GO" id="GO:0008080">
    <property type="term" value="F:N-acetyltransferase activity"/>
    <property type="evidence" value="ECO:0007669"/>
    <property type="project" value="InterPro"/>
</dbReference>
<evidence type="ECO:0000259" key="5">
    <source>
        <dbReference type="PROSITE" id="PS51186"/>
    </source>
</evidence>
<keyword evidence="3" id="KW-0808">Transferase</keyword>
<evidence type="ECO:0000256" key="2">
    <source>
        <dbReference type="ARBA" id="ARBA00022490"/>
    </source>
</evidence>
<keyword evidence="4" id="KW-0012">Acyltransferase</keyword>
<evidence type="ECO:0000256" key="1">
    <source>
        <dbReference type="ARBA" id="ARBA00005395"/>
    </source>
</evidence>
<evidence type="ECO:0000313" key="6">
    <source>
        <dbReference type="EMBL" id="HDL90429.1"/>
    </source>
</evidence>
<dbReference type="SUPFAM" id="SSF55729">
    <property type="entry name" value="Acyl-CoA N-acyltransferases (Nat)"/>
    <property type="match status" value="1"/>
</dbReference>
<organism evidence="6">
    <name type="scientific">Thermodesulforhabdus norvegica</name>
    <dbReference type="NCBI Taxonomy" id="39841"/>
    <lineage>
        <taxon>Bacteria</taxon>
        <taxon>Pseudomonadati</taxon>
        <taxon>Thermodesulfobacteriota</taxon>
        <taxon>Syntrophobacteria</taxon>
        <taxon>Syntrophobacterales</taxon>
        <taxon>Thermodesulforhabdaceae</taxon>
        <taxon>Thermodesulforhabdus</taxon>
    </lineage>
</organism>
<comment type="similarity">
    <text evidence="1">Belongs to the acetyltransferase family. RimI subfamily.</text>
</comment>
<keyword evidence="2" id="KW-0963">Cytoplasm</keyword>
<evidence type="ECO:0000256" key="4">
    <source>
        <dbReference type="ARBA" id="ARBA00023315"/>
    </source>
</evidence>
<dbReference type="InterPro" id="IPR050680">
    <property type="entry name" value="YpeA/RimI_acetyltransf"/>
</dbReference>
<name>A0A7C0WSP2_9BACT</name>
<dbReference type="InterPro" id="IPR000182">
    <property type="entry name" value="GNAT_dom"/>
</dbReference>
<gene>
    <name evidence="6" type="primary">rimI</name>
    <name evidence="6" type="ORF">ENG14_05950</name>
</gene>
<proteinExistence type="inferred from homology"/>
<reference evidence="6" key="1">
    <citation type="journal article" date="2020" name="mSystems">
        <title>Genome- and Community-Level Interaction Insights into Carbon Utilization and Element Cycling Functions of Hydrothermarchaeota in Hydrothermal Sediment.</title>
        <authorList>
            <person name="Zhou Z."/>
            <person name="Liu Y."/>
            <person name="Xu W."/>
            <person name="Pan J."/>
            <person name="Luo Z.H."/>
            <person name="Li M."/>
        </authorList>
    </citation>
    <scope>NUCLEOTIDE SEQUENCE [LARGE SCALE GENOMIC DNA]</scope>
    <source>
        <strain evidence="6">HyVt-19</strain>
    </source>
</reference>
<dbReference type="InterPro" id="IPR016181">
    <property type="entry name" value="Acyl_CoA_acyltransferase"/>
</dbReference>
<dbReference type="CDD" id="cd04301">
    <property type="entry name" value="NAT_SF"/>
    <property type="match status" value="1"/>
</dbReference>